<protein>
    <submittedName>
        <fullName evidence="2">Uncharacterized protein</fullName>
    </submittedName>
</protein>
<name>E6UGU6_RUMA7</name>
<reference evidence="2 3" key="1">
    <citation type="journal article" date="2011" name="J. Bacteriol.">
        <title>Complete genome of the cellulolytic ruminal bacterium Ruminococcus albus 7.</title>
        <authorList>
            <person name="Suen G."/>
            <person name="Stevenson D.M."/>
            <person name="Bruce D.C."/>
            <person name="Chertkov O."/>
            <person name="Copeland A."/>
            <person name="Cheng J.F."/>
            <person name="Detter C."/>
            <person name="Detter J.C."/>
            <person name="Goodwin L.A."/>
            <person name="Han C.S."/>
            <person name="Hauser L.J."/>
            <person name="Ivanova N.N."/>
            <person name="Kyrpides N.C."/>
            <person name="Land M.L."/>
            <person name="Lapidus A."/>
            <person name="Lucas S."/>
            <person name="Ovchinnikova G."/>
            <person name="Pitluck S."/>
            <person name="Tapia R."/>
            <person name="Woyke T."/>
            <person name="Boyum J."/>
            <person name="Mead D."/>
            <person name="Weimer P.J."/>
        </authorList>
    </citation>
    <scope>NUCLEOTIDE SEQUENCE [LARGE SCALE GENOMIC DNA]</scope>
    <source>
        <strain evidence="3">ATCC 27210 / DSM 20455 / JCM 14654 / NCDO 2250 / 7</strain>
    </source>
</reference>
<feature type="compositionally biased region" description="Basic residues" evidence="1">
    <location>
        <begin position="468"/>
        <end position="490"/>
    </location>
</feature>
<dbReference type="STRING" id="697329.Rumal_0584"/>
<sequence>MNTIMEIKELYDLAKQYAELITNNKPNYVSENESAICVIVDNNDQPITGITTVTVRGGMVEVIPAETVAVKRFIDHCGDAPAKYIVTMLFKNYEVIETGKVSLLMLGQTNAANGECVVMTSAEDSVKLKEVVLVSAVDKSSSSEGSLVAEATAAAEEALAAGEAPSVENAAEPSMEDLMNGFDVDTTSTEQAASEPMGAPAEFADGFSVDSSNPFFEEAATAPDSEVKTIDSGVKSMFDQPEDATRQGAAGFNIPQGGYPQQGMTMQGGYPQQGMGFPQQGMQQSGYPQQGMGYPQQGMQQSGYPQQGMQAGYPQQGMGYPQQGMQAGYPQQGMGYPQQGMQGGYPQQGMGYPQQGMQQGGYPQQGAGYPQQGMQGGYPQQGTMFNTGTTTTGGFPQAGVMQSMMKMPGVGQTSIQVSESATSIPVSQNIKSLNTDEISKYSSSAAEPDDDEDEDDGTMSREDMLKAAKQKKKNAKLNANFKKKMRDSGF</sequence>
<dbReference type="AlphaFoldDB" id="E6UGU6"/>
<organism evidence="2 3">
    <name type="scientific">Ruminococcus albus (strain ATCC 27210 / DSM 20455 / JCM 14654 / NCDO 2250 / 7)</name>
    <dbReference type="NCBI Taxonomy" id="697329"/>
    <lineage>
        <taxon>Bacteria</taxon>
        <taxon>Bacillati</taxon>
        <taxon>Bacillota</taxon>
        <taxon>Clostridia</taxon>
        <taxon>Eubacteriales</taxon>
        <taxon>Oscillospiraceae</taxon>
        <taxon>Ruminococcus</taxon>
    </lineage>
</organism>
<feature type="region of interest" description="Disordered" evidence="1">
    <location>
        <begin position="434"/>
        <end position="490"/>
    </location>
</feature>
<dbReference type="OrthoDB" id="1818826at2"/>
<dbReference type="RefSeq" id="WP_013497324.1">
    <property type="nucleotide sequence ID" value="NC_014833.1"/>
</dbReference>
<dbReference type="KEGG" id="ral:Rumal_0584"/>
<evidence type="ECO:0000313" key="3">
    <source>
        <dbReference type="Proteomes" id="UP000006919"/>
    </source>
</evidence>
<dbReference type="eggNOG" id="COG1716">
    <property type="taxonomic scope" value="Bacteria"/>
</dbReference>
<dbReference type="HOGENOM" id="CLU_556518_0_0_9"/>
<gene>
    <name evidence="2" type="ordered locus">Rumal_0584</name>
</gene>
<dbReference type="Proteomes" id="UP000006919">
    <property type="component" value="Chromosome"/>
</dbReference>
<dbReference type="EMBL" id="CP002403">
    <property type="protein sequence ID" value="ADU21133.1"/>
    <property type="molecule type" value="Genomic_DNA"/>
</dbReference>
<accession>E6UGU6</accession>
<feature type="compositionally biased region" description="Polar residues" evidence="1">
    <location>
        <begin position="434"/>
        <end position="445"/>
    </location>
</feature>
<evidence type="ECO:0000256" key="1">
    <source>
        <dbReference type="SAM" id="MobiDB-lite"/>
    </source>
</evidence>
<proteinExistence type="predicted"/>
<feature type="compositionally biased region" description="Acidic residues" evidence="1">
    <location>
        <begin position="447"/>
        <end position="457"/>
    </location>
</feature>
<evidence type="ECO:0000313" key="2">
    <source>
        <dbReference type="EMBL" id="ADU21133.1"/>
    </source>
</evidence>